<reference evidence="3" key="2">
    <citation type="submission" date="2016-10" db="EMBL/GenBank/DDBJ databases">
        <authorList>
            <person name="de Groot N.N."/>
        </authorList>
    </citation>
    <scope>NUCLEOTIDE SEQUENCE [LARGE SCALE GENOMIC DNA]</scope>
    <source>
        <strain evidence="3">CGMCC 1.12397</strain>
    </source>
</reference>
<dbReference type="Proteomes" id="UP000199289">
    <property type="component" value="Unassembled WGS sequence"/>
</dbReference>
<dbReference type="InterPro" id="IPR046783">
    <property type="entry name" value="HTH_63"/>
</dbReference>
<protein>
    <submittedName>
        <fullName evidence="3">Uncharacterized protein</fullName>
    </submittedName>
</protein>
<dbReference type="RefSeq" id="WP_092538774.1">
    <property type="nucleotide sequence ID" value="NZ_FNKQ01000004.1"/>
</dbReference>
<evidence type="ECO:0000313" key="3">
    <source>
        <dbReference type="EMBL" id="SDR01718.1"/>
    </source>
</evidence>
<keyword evidence="5" id="KW-1185">Reference proteome</keyword>
<gene>
    <name evidence="2" type="ORF">DWB78_15560</name>
    <name evidence="3" type="ORF">SAMN05216278_3275</name>
</gene>
<organism evidence="3 4">
    <name type="scientific">Halopelagius longus</name>
    <dbReference type="NCBI Taxonomy" id="1236180"/>
    <lineage>
        <taxon>Archaea</taxon>
        <taxon>Methanobacteriati</taxon>
        <taxon>Methanobacteriota</taxon>
        <taxon>Stenosarchaea group</taxon>
        <taxon>Halobacteria</taxon>
        <taxon>Halobacteriales</taxon>
        <taxon>Haloferacaceae</taxon>
    </lineage>
</organism>
<dbReference type="AlphaFoldDB" id="A0A1H1FLL5"/>
<evidence type="ECO:0000313" key="4">
    <source>
        <dbReference type="Proteomes" id="UP000199289"/>
    </source>
</evidence>
<dbReference type="OrthoDB" id="204263at2157"/>
<proteinExistence type="predicted"/>
<feature type="region of interest" description="Disordered" evidence="1">
    <location>
        <begin position="143"/>
        <end position="180"/>
    </location>
</feature>
<dbReference type="Pfam" id="PF20575">
    <property type="entry name" value="HTH_63"/>
    <property type="match status" value="1"/>
</dbReference>
<evidence type="ECO:0000313" key="5">
    <source>
        <dbReference type="Proteomes" id="UP000255421"/>
    </source>
</evidence>
<evidence type="ECO:0000313" key="2">
    <source>
        <dbReference type="EMBL" id="RDI70045.1"/>
    </source>
</evidence>
<sequence length="180" mass="19913">MPSGDTHTRAELYVRSLAPRGAQASQEAVVQRLLDMESERELDFSVTVWGDQIATDSAVTRTEAGRTMIETVRRFESWATTNGYTVEPFFSDVRRESLVDGAYDAIVPPHLCLALYEDGDVAGVFPCSDREAHYTVEDALEAMTSEEELPPLSAPSDDSNADRFSEEETPTYASPIPLDE</sequence>
<reference evidence="4" key="1">
    <citation type="submission" date="2016-10" db="EMBL/GenBank/DDBJ databases">
        <authorList>
            <person name="Varghese N."/>
            <person name="Submissions S."/>
        </authorList>
    </citation>
    <scope>NUCLEOTIDE SEQUENCE [LARGE SCALE GENOMIC DNA]</scope>
    <source>
        <strain evidence="4">CGMCC 1.12397</strain>
    </source>
</reference>
<accession>A0A1H1FLL5</accession>
<evidence type="ECO:0000256" key="1">
    <source>
        <dbReference type="SAM" id="MobiDB-lite"/>
    </source>
</evidence>
<name>A0A1H1FLL5_9EURY</name>
<dbReference type="Proteomes" id="UP000255421">
    <property type="component" value="Unassembled WGS sequence"/>
</dbReference>
<dbReference type="EMBL" id="QQST01000002">
    <property type="protein sequence ID" value="RDI70045.1"/>
    <property type="molecule type" value="Genomic_DNA"/>
</dbReference>
<dbReference type="EMBL" id="FNKQ01000004">
    <property type="protein sequence ID" value="SDR01718.1"/>
    <property type="molecule type" value="Genomic_DNA"/>
</dbReference>
<reference evidence="2 5" key="3">
    <citation type="submission" date="2018-07" db="EMBL/GenBank/DDBJ databases">
        <title>Genome sequence of extremly halophilic archaeon Halopelagius longus strain BC12-B1.</title>
        <authorList>
            <person name="Zhang X."/>
        </authorList>
    </citation>
    <scope>NUCLEOTIDE SEQUENCE [LARGE SCALE GENOMIC DNA]</scope>
    <source>
        <strain evidence="2 5">BC12-B1</strain>
    </source>
</reference>